<dbReference type="InterPro" id="IPR015041">
    <property type="entry name" value="Osmo_CC"/>
</dbReference>
<reference evidence="4" key="1">
    <citation type="submission" date="2015-09" db="EMBL/GenBank/DDBJ databases">
        <title>Prevalence of NDMs in South Africa.</title>
        <authorList>
            <person name="Osei Sekyere J."/>
            <person name="Govinden U."/>
            <person name="Essack S."/>
            <person name="Haldorsen B."/>
            <person name="Samuelsen O."/>
            <person name="Aasnaes B."/>
            <person name="Sundsfjord A."/>
        </authorList>
    </citation>
    <scope>NUCLEOTIDE SEQUENCE [LARGE SCALE GENOMIC DNA]</scope>
    <source>
        <strain evidence="4">ST62:944112508</strain>
    </source>
</reference>
<keyword evidence="1" id="KW-0175">Coiled coil</keyword>
<sequence length="80" mass="9003">AYYLMVIAVIGLITGVTMKETANQPLKGATPAASDIQEAKEILGEHYDNIEQKIEDIDQEIAELQVKRTRLVQQHPRIDE</sequence>
<feature type="domain" description="Osmosensory transporter coiled coil" evidence="2">
    <location>
        <begin position="34"/>
        <end position="79"/>
    </location>
</feature>
<comment type="caution">
    <text evidence="3">The sequence shown here is derived from an EMBL/GenBank/DDBJ whole genome shotgun (WGS) entry which is preliminary data.</text>
</comment>
<organism evidence="3 4">
    <name type="scientific">Citrobacter freundii</name>
    <dbReference type="NCBI Taxonomy" id="546"/>
    <lineage>
        <taxon>Bacteria</taxon>
        <taxon>Pseudomonadati</taxon>
        <taxon>Pseudomonadota</taxon>
        <taxon>Gammaproteobacteria</taxon>
        <taxon>Enterobacterales</taxon>
        <taxon>Enterobacteriaceae</taxon>
        <taxon>Citrobacter</taxon>
        <taxon>Citrobacter freundii complex</taxon>
    </lineage>
</organism>
<name>A0AA40NDW2_CITFR</name>
<dbReference type="SUPFAM" id="SSF103661">
    <property type="entry name" value="Proline/betaine transporter ProP, C-terminal cytoplasmic domain"/>
    <property type="match status" value="1"/>
</dbReference>
<dbReference type="EMBL" id="LJEB01000526">
    <property type="protein sequence ID" value="KPR42151.1"/>
    <property type="molecule type" value="Genomic_DNA"/>
</dbReference>
<feature type="coiled-coil region" evidence="1">
    <location>
        <begin position="40"/>
        <end position="74"/>
    </location>
</feature>
<evidence type="ECO:0000313" key="3">
    <source>
        <dbReference type="EMBL" id="KPR42151.1"/>
    </source>
</evidence>
<proteinExistence type="predicted"/>
<dbReference type="AlphaFoldDB" id="A0AA40NDW2"/>
<gene>
    <name evidence="3" type="ORF">AN672_30555</name>
</gene>
<protein>
    <recommendedName>
        <fullName evidence="2">Osmosensory transporter coiled coil domain-containing protein</fullName>
    </recommendedName>
</protein>
<reference evidence="3 4" key="2">
    <citation type="journal article" date="2017" name="PLoS ONE">
        <title>Genomic and phenotypic characterisation of fluoroquinolone resistance mechanisms in Enterobacteriaceae in Durban, South Africa.</title>
        <authorList>
            <person name="Osei Sekyere J."/>
            <person name="Amoako D.G."/>
        </authorList>
    </citation>
    <scope>NUCLEOTIDE SEQUENCE [LARGE SCALE GENOMIC DNA]</scope>
    <source>
        <strain evidence="3 4">ST62:944112508</strain>
    </source>
</reference>
<accession>A0AA40NDW2</accession>
<dbReference type="Proteomes" id="UP000050520">
    <property type="component" value="Unassembled WGS sequence"/>
</dbReference>
<dbReference type="InterPro" id="IPR036292">
    <property type="entry name" value="ProP_C"/>
</dbReference>
<evidence type="ECO:0000259" key="2">
    <source>
        <dbReference type="Pfam" id="PF08946"/>
    </source>
</evidence>
<evidence type="ECO:0000313" key="4">
    <source>
        <dbReference type="Proteomes" id="UP000050520"/>
    </source>
</evidence>
<feature type="non-terminal residue" evidence="3">
    <location>
        <position position="1"/>
    </location>
</feature>
<evidence type="ECO:0000256" key="1">
    <source>
        <dbReference type="SAM" id="Coils"/>
    </source>
</evidence>
<dbReference type="Pfam" id="PF08946">
    <property type="entry name" value="Osmo_CC"/>
    <property type="match status" value="1"/>
</dbReference>